<feature type="signal peptide" evidence="1">
    <location>
        <begin position="1"/>
        <end position="16"/>
    </location>
</feature>
<gene>
    <name evidence="2" type="ORF">SLS60_009987</name>
</gene>
<sequence length="246" mass="26658">MLLLALMLALVGLAVALPAINLPTESWPAWACSDPNFHGFCDRIYADQKCVNLPEQLNGKVSSMMQWTGYLCEYYSDDDCQYIHSKMRGDFQGATINGVAIKWFQDMGPFDDKMKSMYCKAYVDGANTASSMASIPSTEGLSKAQVDEGLIQTPGAVTVFNEPNFAGDKTDVEAFGKCSQTFGAGLIKSLKQQQGAVCHYYQSSGCAVSNHVAALRHDSTTAAWNAADLGEWAGKIESFQCDLVAP</sequence>
<feature type="chain" id="PRO_5046540027" evidence="1">
    <location>
        <begin position="17"/>
        <end position="246"/>
    </location>
</feature>
<proteinExistence type="predicted"/>
<dbReference type="Proteomes" id="UP001521785">
    <property type="component" value="Unassembled WGS sequence"/>
</dbReference>
<evidence type="ECO:0000313" key="2">
    <source>
        <dbReference type="EMBL" id="KAL1595297.1"/>
    </source>
</evidence>
<accession>A0ABR3QT12</accession>
<dbReference type="EMBL" id="JAKJXO020000016">
    <property type="protein sequence ID" value="KAL1595297.1"/>
    <property type="molecule type" value="Genomic_DNA"/>
</dbReference>
<evidence type="ECO:0000256" key="1">
    <source>
        <dbReference type="SAM" id="SignalP"/>
    </source>
</evidence>
<keyword evidence="1" id="KW-0732">Signal</keyword>
<name>A0ABR3QT12_9PLEO</name>
<evidence type="ECO:0000313" key="3">
    <source>
        <dbReference type="Proteomes" id="UP001521785"/>
    </source>
</evidence>
<organism evidence="2 3">
    <name type="scientific">Paraconiothyrium brasiliense</name>
    <dbReference type="NCBI Taxonomy" id="300254"/>
    <lineage>
        <taxon>Eukaryota</taxon>
        <taxon>Fungi</taxon>
        <taxon>Dikarya</taxon>
        <taxon>Ascomycota</taxon>
        <taxon>Pezizomycotina</taxon>
        <taxon>Dothideomycetes</taxon>
        <taxon>Pleosporomycetidae</taxon>
        <taxon>Pleosporales</taxon>
        <taxon>Massarineae</taxon>
        <taxon>Didymosphaeriaceae</taxon>
        <taxon>Paraconiothyrium</taxon>
    </lineage>
</organism>
<comment type="caution">
    <text evidence="2">The sequence shown here is derived from an EMBL/GenBank/DDBJ whole genome shotgun (WGS) entry which is preliminary data.</text>
</comment>
<protein>
    <submittedName>
        <fullName evidence="2">Uncharacterized protein</fullName>
    </submittedName>
</protein>
<keyword evidence="3" id="KW-1185">Reference proteome</keyword>
<reference evidence="2 3" key="1">
    <citation type="submission" date="2024-02" db="EMBL/GenBank/DDBJ databases">
        <title>De novo assembly and annotation of 12 fungi associated with fruit tree decline syndrome in Ontario, Canada.</title>
        <authorList>
            <person name="Sulman M."/>
            <person name="Ellouze W."/>
            <person name="Ilyukhin E."/>
        </authorList>
    </citation>
    <scope>NUCLEOTIDE SEQUENCE [LARGE SCALE GENOMIC DNA]</scope>
    <source>
        <strain evidence="2 3">M42-189</strain>
    </source>
</reference>